<dbReference type="AlphaFoldDB" id="A0A1S1HCT6"/>
<organism evidence="1 2">
    <name type="scientific">Edaphosphingomonas haloaromaticamans</name>
    <dbReference type="NCBI Taxonomy" id="653954"/>
    <lineage>
        <taxon>Bacteria</taxon>
        <taxon>Pseudomonadati</taxon>
        <taxon>Pseudomonadota</taxon>
        <taxon>Alphaproteobacteria</taxon>
        <taxon>Sphingomonadales</taxon>
        <taxon>Rhizorhabdaceae</taxon>
        <taxon>Edaphosphingomonas</taxon>
    </lineage>
</organism>
<evidence type="ECO:0000313" key="2">
    <source>
        <dbReference type="Proteomes" id="UP000179467"/>
    </source>
</evidence>
<accession>A0A1S1HCT6</accession>
<keyword evidence="2" id="KW-1185">Reference proteome</keyword>
<dbReference type="Proteomes" id="UP000179467">
    <property type="component" value="Unassembled WGS sequence"/>
</dbReference>
<name>A0A1S1HCT6_9SPHN</name>
<dbReference type="EMBL" id="MIPT01000001">
    <property type="protein sequence ID" value="OHT19947.1"/>
    <property type="molecule type" value="Genomic_DNA"/>
</dbReference>
<proteinExistence type="predicted"/>
<dbReference type="RefSeq" id="WP_139181691.1">
    <property type="nucleotide sequence ID" value="NZ_MIPT01000001.1"/>
</dbReference>
<reference evidence="1 2" key="1">
    <citation type="submission" date="2016-09" db="EMBL/GenBank/DDBJ databases">
        <title>Metabolic pathway, cell adaptation mechanisms and a novel monoxygenase revealed through proteogenomic-transcription analysis of a Sphingomonas haloaromaticamans strain degrading the fungicide ortho-phenylphenol.</title>
        <authorList>
            <person name="Perruchon C."/>
            <person name="Papadopoulou E.S."/>
            <person name="Rousidou C."/>
            <person name="Vasileiadis S."/>
            <person name="Tanou G."/>
            <person name="Amoutzias G."/>
            <person name="Molassiotis A."/>
            <person name="Karpouzas D.G."/>
        </authorList>
    </citation>
    <scope>NUCLEOTIDE SEQUENCE [LARGE SCALE GENOMIC DNA]</scope>
    <source>
        <strain evidence="1 2">P3</strain>
    </source>
</reference>
<protein>
    <submittedName>
        <fullName evidence="1">Uncharacterized protein</fullName>
    </submittedName>
</protein>
<gene>
    <name evidence="1" type="ORF">BHE75_01940</name>
</gene>
<comment type="caution">
    <text evidence="1">The sequence shown here is derived from an EMBL/GenBank/DDBJ whole genome shotgun (WGS) entry which is preliminary data.</text>
</comment>
<sequence>MTRAPSDRAPVTQADREAAASLVSSAIRGNVMAGEYDGRDIVQAFARHRIAALEAAAEAARDRHEQWRMPHPADARPGEVCDDISACRDIAAAILSLKGQSDDR</sequence>
<evidence type="ECO:0000313" key="1">
    <source>
        <dbReference type="EMBL" id="OHT19947.1"/>
    </source>
</evidence>